<evidence type="ECO:0000313" key="5">
    <source>
        <dbReference type="Proteomes" id="UP000030693"/>
    </source>
</evidence>
<dbReference type="GO" id="GO:0005886">
    <property type="term" value="C:plasma membrane"/>
    <property type="evidence" value="ECO:0007669"/>
    <property type="project" value="TreeGrafter"/>
</dbReference>
<evidence type="ECO:0000313" key="4">
    <source>
        <dbReference type="EMBL" id="KCV68595.1"/>
    </source>
</evidence>
<dbReference type="InterPro" id="IPR002498">
    <property type="entry name" value="PInositol-4-P-4/5-kinase_core"/>
</dbReference>
<dbReference type="OrthoDB" id="20783at2759"/>
<dbReference type="InterPro" id="IPR027483">
    <property type="entry name" value="PInositol-4-P-4/5-kinase_C_sf"/>
</dbReference>
<dbReference type="eggNOG" id="KOG0229">
    <property type="taxonomic scope" value="Eukaryota"/>
</dbReference>
<name>A0A058Z2W7_FONAL</name>
<dbReference type="GO" id="GO:0016308">
    <property type="term" value="F:1-phosphatidylinositol-4-phosphate 5-kinase activity"/>
    <property type="evidence" value="ECO:0007669"/>
    <property type="project" value="TreeGrafter"/>
</dbReference>
<dbReference type="PANTHER" id="PTHR23086:SF8">
    <property type="entry name" value="PHOSPHATIDYLINOSITOL 5-PHOSPHATE 4-KINASE, ISOFORM A"/>
    <property type="match status" value="1"/>
</dbReference>
<dbReference type="InterPro" id="IPR023610">
    <property type="entry name" value="PInositol-4/5-P-5/4-kinase"/>
</dbReference>
<keyword evidence="1" id="KW-0067">ATP-binding</keyword>
<dbReference type="Pfam" id="PF01504">
    <property type="entry name" value="PIP5K"/>
    <property type="match status" value="1"/>
</dbReference>
<accession>A0A058Z2W7</accession>
<dbReference type="PROSITE" id="PS51455">
    <property type="entry name" value="PIPK"/>
    <property type="match status" value="1"/>
</dbReference>
<dbReference type="AlphaFoldDB" id="A0A058Z2W7"/>
<keyword evidence="1" id="KW-0418">Kinase</keyword>
<feature type="compositionally biased region" description="Low complexity" evidence="2">
    <location>
        <begin position="324"/>
        <end position="382"/>
    </location>
</feature>
<evidence type="ECO:0000259" key="3">
    <source>
        <dbReference type="PROSITE" id="PS51455"/>
    </source>
</evidence>
<sequence>MDPLPSQQHNEVTTTVFSAASDDVATVATFAGKAPVEESDSGDLSPDSGSDRKRSAAGDRAPSPTISVTVVSVTSSPPCSPAVSSSKSSIHSVSLEPAHDASSSSEQLAPPALDVESPAPIAAPLSVVEPGQAPTPPASSPSPEPFPLDSTGECDPAGGSADEEDHGLPTEQADIPASPVIVVATFTEVQPAGDPAEDPSKDLEQLPEQDTSPKGETDDEQLTEQADRQIDELAVASASEPTVEPASHPTDEPIPRPIGEPAALPDPEEPMAELDRSDDSHESIEAPGPVIEVRQSSEPPLEPGELNDPAPDLADQPMDDATETSAVLGGASAGSLTSTSVIGMGSSSASSLTLAERRSAPSISVTTAPPSSTPAGPAPTITATISNAAPLGAASSHEAIEMGAINSATAGPLSQAGGPTSATTGAPGPSMADAPARDDDRAQPLPDMPVRGTKIDEHHRNFVLMYDMLSGMRVSLSRCHAKDSRPLTSADFTEVQKMVFDITGNELLPYSKYDFKFKDYMPWVFRSLRDFFHIDPADYIMSLTGRYILSELGSPGKSGSFFYFSADYRYIIKTISKTEHLFFRKILHAYHSFVRENPDTLLSRFCGLYRVKLAHGRKIYFVVMTNIFPSDRDIHMTFDLKGSLVGRQTPTADGKQRVLKDLNFLRGGHRIYLGPEKAAAFMLQVERDSAFLASQNIMDYSLLLGIHDLALDTTNQQLLNTLQVVEPKTPICAPVHGTPTSTGPPVSKQTRKQIKRAIRQTDTRSLHESELSGLESAAKFRHKSIFCGDGSGFQSTSSDNEPCNLLYHMGIIDILTPFDGKKRFEHTFRSIRHNPLTISAVDPSLYACRFTYFMAQLTTGCQKPYTPTDPTFRALVGRNPSAWQALGHIPDLNPAPVPLPVQVPSVGRPSEALSEGGDAVPAEAAEAALSAGIQ</sequence>
<dbReference type="InterPro" id="IPR027484">
    <property type="entry name" value="PInositol-4-P-5-kinase_N"/>
</dbReference>
<proteinExistence type="predicted"/>
<protein>
    <recommendedName>
        <fullName evidence="3">PIPK domain-containing protein</fullName>
    </recommendedName>
</protein>
<gene>
    <name evidence="4" type="ORF">H696_04887</name>
</gene>
<dbReference type="STRING" id="691883.A0A058Z2W7"/>
<dbReference type="CDD" id="cd17303">
    <property type="entry name" value="PIPKc_PIP5K_yeast_like"/>
    <property type="match status" value="1"/>
</dbReference>
<dbReference type="Proteomes" id="UP000030693">
    <property type="component" value="Unassembled WGS sequence"/>
</dbReference>
<feature type="region of interest" description="Disordered" evidence="2">
    <location>
        <begin position="31"/>
        <end position="382"/>
    </location>
</feature>
<dbReference type="SMART" id="SM00330">
    <property type="entry name" value="PIPKc"/>
    <property type="match status" value="1"/>
</dbReference>
<feature type="domain" description="PIPK" evidence="3">
    <location>
        <begin position="456"/>
        <end position="858"/>
    </location>
</feature>
<evidence type="ECO:0000256" key="1">
    <source>
        <dbReference type="PROSITE-ProRule" id="PRU00781"/>
    </source>
</evidence>
<reference evidence="4" key="1">
    <citation type="submission" date="2013-04" db="EMBL/GenBank/DDBJ databases">
        <title>The Genome Sequence of Fonticula alba ATCC 38817.</title>
        <authorList>
            <consortium name="The Broad Institute Genomics Platform"/>
            <person name="Russ C."/>
            <person name="Cuomo C."/>
            <person name="Burger G."/>
            <person name="Gray M.W."/>
            <person name="Holland P.W.H."/>
            <person name="King N."/>
            <person name="Lang F.B.F."/>
            <person name="Roger A.J."/>
            <person name="Ruiz-Trillo I."/>
            <person name="Brown M."/>
            <person name="Walker B."/>
            <person name="Young S."/>
            <person name="Zeng Q."/>
            <person name="Gargeya S."/>
            <person name="Fitzgerald M."/>
            <person name="Haas B."/>
            <person name="Abouelleil A."/>
            <person name="Allen A.W."/>
            <person name="Alvarado L."/>
            <person name="Arachchi H.M."/>
            <person name="Berlin A.M."/>
            <person name="Chapman S.B."/>
            <person name="Gainer-Dewar J."/>
            <person name="Goldberg J."/>
            <person name="Griggs A."/>
            <person name="Gujja S."/>
            <person name="Hansen M."/>
            <person name="Howarth C."/>
            <person name="Imamovic A."/>
            <person name="Ireland A."/>
            <person name="Larimer J."/>
            <person name="McCowan C."/>
            <person name="Murphy C."/>
            <person name="Pearson M."/>
            <person name="Poon T.W."/>
            <person name="Priest M."/>
            <person name="Roberts A."/>
            <person name="Saif S."/>
            <person name="Shea T."/>
            <person name="Sisk P."/>
            <person name="Sykes S."/>
            <person name="Wortman J."/>
            <person name="Nusbaum C."/>
            <person name="Birren B."/>
        </authorList>
    </citation>
    <scope>NUCLEOTIDE SEQUENCE [LARGE SCALE GENOMIC DNA]</scope>
    <source>
        <strain evidence="4">ATCC 38817</strain>
    </source>
</reference>
<feature type="compositionally biased region" description="Pro residues" evidence="2">
    <location>
        <begin position="133"/>
        <end position="146"/>
    </location>
</feature>
<organism evidence="4">
    <name type="scientific">Fonticula alba</name>
    <name type="common">Slime mold</name>
    <dbReference type="NCBI Taxonomy" id="691883"/>
    <lineage>
        <taxon>Eukaryota</taxon>
        <taxon>Rotosphaerida</taxon>
        <taxon>Fonticulaceae</taxon>
        <taxon>Fonticula</taxon>
    </lineage>
</organism>
<feature type="compositionally biased region" description="Basic and acidic residues" evidence="2">
    <location>
        <begin position="273"/>
        <end position="284"/>
    </location>
</feature>
<feature type="region of interest" description="Disordered" evidence="2">
    <location>
        <begin position="410"/>
        <end position="453"/>
    </location>
</feature>
<evidence type="ECO:0000256" key="2">
    <source>
        <dbReference type="SAM" id="MobiDB-lite"/>
    </source>
</evidence>
<dbReference type="EMBL" id="KB932208">
    <property type="protein sequence ID" value="KCV68595.1"/>
    <property type="molecule type" value="Genomic_DNA"/>
</dbReference>
<keyword evidence="1" id="KW-0547">Nucleotide-binding</keyword>
<feature type="compositionally biased region" description="Low complexity" evidence="2">
    <location>
        <begin position="414"/>
        <end position="434"/>
    </location>
</feature>
<keyword evidence="1" id="KW-0808">Transferase</keyword>
<dbReference type="RefSeq" id="XP_009497027.1">
    <property type="nucleotide sequence ID" value="XM_009498752.1"/>
</dbReference>
<keyword evidence="5" id="KW-1185">Reference proteome</keyword>
<dbReference type="Gene3D" id="3.30.800.10">
    <property type="entry name" value="Phosphatidylinositol Phosphate Kinase II Beta"/>
    <property type="match status" value="1"/>
</dbReference>
<dbReference type="GeneID" id="20529612"/>
<dbReference type="GO" id="GO:0005524">
    <property type="term" value="F:ATP binding"/>
    <property type="evidence" value="ECO:0007669"/>
    <property type="project" value="UniProtKB-UniRule"/>
</dbReference>
<feature type="compositionally biased region" description="Low complexity" evidence="2">
    <location>
        <begin position="62"/>
        <end position="94"/>
    </location>
</feature>
<dbReference type="PANTHER" id="PTHR23086">
    <property type="entry name" value="PHOSPHATIDYLINOSITOL-4-PHOSPHATE 5-KINASE"/>
    <property type="match status" value="1"/>
</dbReference>
<dbReference type="Gene3D" id="3.30.810.10">
    <property type="entry name" value="2-Layer Sandwich"/>
    <property type="match status" value="1"/>
</dbReference>
<dbReference type="SUPFAM" id="SSF56104">
    <property type="entry name" value="SAICAR synthase-like"/>
    <property type="match status" value="1"/>
</dbReference>
<dbReference type="GO" id="GO:0046854">
    <property type="term" value="P:phosphatidylinositol phosphate biosynthetic process"/>
    <property type="evidence" value="ECO:0007669"/>
    <property type="project" value="TreeGrafter"/>
</dbReference>